<evidence type="ECO:0008006" key="3">
    <source>
        <dbReference type="Google" id="ProtNLM"/>
    </source>
</evidence>
<dbReference type="Proteomes" id="UP000253727">
    <property type="component" value="Unassembled WGS sequence"/>
</dbReference>
<keyword evidence="2" id="KW-1185">Reference proteome</keyword>
<proteinExistence type="predicted"/>
<organism evidence="1 2">
    <name type="scientific">Alteripontixanthobacter maritimus</name>
    <dbReference type="NCBI Taxonomy" id="2161824"/>
    <lineage>
        <taxon>Bacteria</taxon>
        <taxon>Pseudomonadati</taxon>
        <taxon>Pseudomonadota</taxon>
        <taxon>Alphaproteobacteria</taxon>
        <taxon>Sphingomonadales</taxon>
        <taxon>Erythrobacteraceae</taxon>
        <taxon>Alteripontixanthobacter</taxon>
    </lineage>
</organism>
<name>A0A369Q1Z9_9SPHN</name>
<dbReference type="EMBL" id="QBKA01000002">
    <property type="protein sequence ID" value="RDC58941.1"/>
    <property type="molecule type" value="Genomic_DNA"/>
</dbReference>
<dbReference type="AlphaFoldDB" id="A0A369Q1Z9"/>
<evidence type="ECO:0000313" key="2">
    <source>
        <dbReference type="Proteomes" id="UP000253727"/>
    </source>
</evidence>
<protein>
    <recommendedName>
        <fullName evidence="3">N-formylglutamate deformylase</fullName>
    </recommendedName>
</protein>
<reference evidence="1 2" key="1">
    <citation type="submission" date="2018-04" db="EMBL/GenBank/DDBJ databases">
        <title>Altererythrobacter sp. HME9302 genome sequencing and assembly.</title>
        <authorList>
            <person name="Kang H."/>
            <person name="Kim H."/>
            <person name="Joh K."/>
        </authorList>
    </citation>
    <scope>NUCLEOTIDE SEQUENCE [LARGE SCALE GENOMIC DNA]</scope>
    <source>
        <strain evidence="1 2">HME9302</strain>
    </source>
</reference>
<dbReference type="InterPro" id="IPR007709">
    <property type="entry name" value="N-FG_amidohydro"/>
</dbReference>
<dbReference type="SUPFAM" id="SSF53187">
    <property type="entry name" value="Zn-dependent exopeptidases"/>
    <property type="match status" value="1"/>
</dbReference>
<dbReference type="Gene3D" id="3.40.630.40">
    <property type="entry name" value="Zn-dependent exopeptidases"/>
    <property type="match status" value="1"/>
</dbReference>
<dbReference type="Pfam" id="PF05013">
    <property type="entry name" value="FGase"/>
    <property type="match status" value="1"/>
</dbReference>
<gene>
    <name evidence="1" type="ORF">HME9302_00117</name>
</gene>
<comment type="caution">
    <text evidence="1">The sequence shown here is derived from an EMBL/GenBank/DDBJ whole genome shotgun (WGS) entry which is preliminary data.</text>
</comment>
<evidence type="ECO:0000313" key="1">
    <source>
        <dbReference type="EMBL" id="RDC58941.1"/>
    </source>
</evidence>
<sequence length="113" mass="13023">MIGNRSRFEFDLNRGEDDAVYRTLQQSWGLKVWHQEPDDELVEKSLNIHRAFYRTMGSVLSDVSQMHPRFVVLDVHSYNHRRDGQGGADRSERRSGNPHRYILDAAQILGVGG</sequence>
<accession>A0A369Q1Z9</accession>